<gene>
    <name evidence="3" type="ORF">D0466_19145</name>
</gene>
<dbReference type="OrthoDB" id="2926337at2"/>
<keyword evidence="4" id="KW-1185">Reference proteome</keyword>
<keyword evidence="2" id="KW-0472">Membrane</keyword>
<reference evidence="3 4" key="1">
    <citation type="submission" date="2018-08" db="EMBL/GenBank/DDBJ databases">
        <title>Bacillus chawlae sp. nov., Bacillus glennii sp. nov., and Bacillus saganii sp. nov. Isolated from the Vehicle Assembly Building at Kennedy Space Center where the Viking Spacecraft were Assembled.</title>
        <authorList>
            <person name="Seuylemezian A."/>
            <person name="Vaishampayan P."/>
        </authorList>
    </citation>
    <scope>NUCLEOTIDE SEQUENCE [LARGE SCALE GENOMIC DNA]</scope>
    <source>
        <strain evidence="3 4">V44-8</strain>
    </source>
</reference>
<accession>A0A372L7Y0</accession>
<name>A0A372L7Y0_9BACI</name>
<feature type="compositionally biased region" description="Basic and acidic residues" evidence="1">
    <location>
        <begin position="49"/>
        <end position="61"/>
    </location>
</feature>
<dbReference type="EMBL" id="QVTD01000017">
    <property type="protein sequence ID" value="RFU61102.1"/>
    <property type="molecule type" value="Genomic_DNA"/>
</dbReference>
<sequence length="315" mass="37046">MNQFKTDKPAFSDWMRSITIGLYIVLVTVIVLHTIVELYNVKSKENSQTEQSDSKDIEKGNGKTSASNEKEMVNKQEKSTGEKKKESKITVTELVVKPIVQNKVVQILLSNLFYLLVVVLMFLVIPAGLYRLRRFKIFNLEFEVNDKDEAIIETFELTASKTKFLAEMTRTVEKEYYMEQKHTGEINQFLFEFLQEMRDFYKAELGTPFSFELITKEEMMFDPYIFSSRVMDSLGYIDEEMEPVIINKFNRDNIHEKSYLIYKGVFEEKETFIVLSRHRSEFDQYDRSVLLGIVELAKQYEDDYLSLEILDKVQV</sequence>
<evidence type="ECO:0000313" key="4">
    <source>
        <dbReference type="Proteomes" id="UP000262939"/>
    </source>
</evidence>
<dbReference type="RefSeq" id="WP_117324136.1">
    <property type="nucleotide sequence ID" value="NZ_QVTD01000017.1"/>
</dbReference>
<evidence type="ECO:0000313" key="3">
    <source>
        <dbReference type="EMBL" id="RFU61102.1"/>
    </source>
</evidence>
<dbReference type="AlphaFoldDB" id="A0A372L7Y0"/>
<evidence type="ECO:0000256" key="2">
    <source>
        <dbReference type="SAM" id="Phobius"/>
    </source>
</evidence>
<feature type="region of interest" description="Disordered" evidence="1">
    <location>
        <begin position="49"/>
        <end position="84"/>
    </location>
</feature>
<feature type="transmembrane region" description="Helical" evidence="2">
    <location>
        <begin position="112"/>
        <end position="130"/>
    </location>
</feature>
<keyword evidence="2" id="KW-1133">Transmembrane helix</keyword>
<organism evidence="3 4">
    <name type="scientific">Peribacillus glennii</name>
    <dbReference type="NCBI Taxonomy" id="2303991"/>
    <lineage>
        <taxon>Bacteria</taxon>
        <taxon>Bacillati</taxon>
        <taxon>Bacillota</taxon>
        <taxon>Bacilli</taxon>
        <taxon>Bacillales</taxon>
        <taxon>Bacillaceae</taxon>
        <taxon>Peribacillus</taxon>
    </lineage>
</organism>
<dbReference type="Proteomes" id="UP000262939">
    <property type="component" value="Unassembled WGS sequence"/>
</dbReference>
<feature type="transmembrane region" description="Helical" evidence="2">
    <location>
        <begin position="20"/>
        <end position="39"/>
    </location>
</feature>
<comment type="caution">
    <text evidence="3">The sequence shown here is derived from an EMBL/GenBank/DDBJ whole genome shotgun (WGS) entry which is preliminary data.</text>
</comment>
<proteinExistence type="predicted"/>
<evidence type="ECO:0000256" key="1">
    <source>
        <dbReference type="SAM" id="MobiDB-lite"/>
    </source>
</evidence>
<feature type="compositionally biased region" description="Basic and acidic residues" evidence="1">
    <location>
        <begin position="68"/>
        <end position="84"/>
    </location>
</feature>
<protein>
    <submittedName>
        <fullName evidence="3">Uncharacterized protein</fullName>
    </submittedName>
</protein>
<keyword evidence="2" id="KW-0812">Transmembrane</keyword>